<dbReference type="OrthoDB" id="10395817at2759"/>
<gene>
    <name evidence="1" type="ORF">GOP47_0003220</name>
</gene>
<reference evidence="1" key="1">
    <citation type="submission" date="2021-01" db="EMBL/GenBank/DDBJ databases">
        <title>Adiantum capillus-veneris genome.</title>
        <authorList>
            <person name="Fang Y."/>
            <person name="Liao Q."/>
        </authorList>
    </citation>
    <scope>NUCLEOTIDE SEQUENCE</scope>
    <source>
        <strain evidence="1">H3</strain>
        <tissue evidence="1">Leaf</tissue>
    </source>
</reference>
<dbReference type="Proteomes" id="UP000886520">
    <property type="component" value="Chromosome 3"/>
</dbReference>
<comment type="caution">
    <text evidence="1">The sequence shown here is derived from an EMBL/GenBank/DDBJ whole genome shotgun (WGS) entry which is preliminary data.</text>
</comment>
<protein>
    <submittedName>
        <fullName evidence="1">Uncharacterized protein</fullName>
    </submittedName>
</protein>
<evidence type="ECO:0000313" key="2">
    <source>
        <dbReference type="Proteomes" id="UP000886520"/>
    </source>
</evidence>
<dbReference type="AlphaFoldDB" id="A0A9D4VC28"/>
<name>A0A9D4VC28_ADICA</name>
<sequence length="115" mass="13788">MVASRKVQYPKKTRFCFTRHDLHEEYGLSLEGKLYQHLSDEDVIDEDWLSVFIKKREKGVRLFFHQVWPKYAEECRLLFHKVYQAMPTSKEITHKFSTLFVYERCPAAMQSPKGQ</sequence>
<keyword evidence="2" id="KW-1185">Reference proteome</keyword>
<accession>A0A9D4VC28</accession>
<proteinExistence type="predicted"/>
<dbReference type="EMBL" id="JABFUD020000002">
    <property type="protein sequence ID" value="KAI5083477.1"/>
    <property type="molecule type" value="Genomic_DNA"/>
</dbReference>
<organism evidence="1 2">
    <name type="scientific">Adiantum capillus-veneris</name>
    <name type="common">Maidenhair fern</name>
    <dbReference type="NCBI Taxonomy" id="13818"/>
    <lineage>
        <taxon>Eukaryota</taxon>
        <taxon>Viridiplantae</taxon>
        <taxon>Streptophyta</taxon>
        <taxon>Embryophyta</taxon>
        <taxon>Tracheophyta</taxon>
        <taxon>Polypodiopsida</taxon>
        <taxon>Polypodiidae</taxon>
        <taxon>Polypodiales</taxon>
        <taxon>Pteridineae</taxon>
        <taxon>Pteridaceae</taxon>
        <taxon>Vittarioideae</taxon>
        <taxon>Adiantum</taxon>
    </lineage>
</organism>
<evidence type="ECO:0000313" key="1">
    <source>
        <dbReference type="EMBL" id="KAI5083477.1"/>
    </source>
</evidence>